<evidence type="ECO:0000313" key="1">
    <source>
        <dbReference type="EMBL" id="CAB4172529.1"/>
    </source>
</evidence>
<gene>
    <name evidence="2" type="ORF">UFOVP1018_16</name>
    <name evidence="3" type="ORF">UFOVP1105_17</name>
    <name evidence="4" type="ORF">UFOVP1372_7</name>
    <name evidence="5" type="ORF">UFOVP1470_18</name>
    <name evidence="6" type="ORF">UFOVP1557_7</name>
    <name evidence="1" type="ORF">UFOVP939_8</name>
</gene>
<evidence type="ECO:0000313" key="2">
    <source>
        <dbReference type="EMBL" id="CAB4178560.1"/>
    </source>
</evidence>
<dbReference type="EMBL" id="LR797319">
    <property type="protein sequence ID" value="CAB4202342.1"/>
    <property type="molecule type" value="Genomic_DNA"/>
</dbReference>
<dbReference type="EMBL" id="LR796887">
    <property type="protein sequence ID" value="CAB4172529.1"/>
    <property type="molecule type" value="Genomic_DNA"/>
</dbReference>
<dbReference type="EMBL" id="LR796966">
    <property type="protein sequence ID" value="CAB4178560.1"/>
    <property type="molecule type" value="Genomic_DNA"/>
</dbReference>
<evidence type="ECO:0000313" key="4">
    <source>
        <dbReference type="EMBL" id="CAB4202342.1"/>
    </source>
</evidence>
<dbReference type="EMBL" id="LR798407">
    <property type="protein sequence ID" value="CAB5229744.1"/>
    <property type="molecule type" value="Genomic_DNA"/>
</dbReference>
<dbReference type="EMBL" id="LR797419">
    <property type="protein sequence ID" value="CAB4214995.1"/>
    <property type="molecule type" value="Genomic_DNA"/>
</dbReference>
<evidence type="ECO:0000313" key="3">
    <source>
        <dbReference type="EMBL" id="CAB4183924.1"/>
    </source>
</evidence>
<evidence type="ECO:0000313" key="5">
    <source>
        <dbReference type="EMBL" id="CAB4214995.1"/>
    </source>
</evidence>
<reference evidence="3" key="1">
    <citation type="submission" date="2020-05" db="EMBL/GenBank/DDBJ databases">
        <authorList>
            <person name="Chiriac C."/>
            <person name="Salcher M."/>
            <person name="Ghai R."/>
            <person name="Kavagutti S V."/>
        </authorList>
    </citation>
    <scope>NUCLEOTIDE SEQUENCE</scope>
</reference>
<evidence type="ECO:0000313" key="6">
    <source>
        <dbReference type="EMBL" id="CAB5229744.1"/>
    </source>
</evidence>
<proteinExistence type="predicted"/>
<organism evidence="3">
    <name type="scientific">uncultured Caudovirales phage</name>
    <dbReference type="NCBI Taxonomy" id="2100421"/>
    <lineage>
        <taxon>Viruses</taxon>
        <taxon>Duplodnaviria</taxon>
        <taxon>Heunggongvirae</taxon>
        <taxon>Uroviricota</taxon>
        <taxon>Caudoviricetes</taxon>
        <taxon>Peduoviridae</taxon>
        <taxon>Maltschvirus</taxon>
        <taxon>Maltschvirus maltsch</taxon>
    </lineage>
</organism>
<protein>
    <submittedName>
        <fullName evidence="3">Uncharacterized protein</fullName>
    </submittedName>
</protein>
<sequence length="485" mass="51065">MDKLLGFSPDADPTTPGVITACTNLIPYETGMMGAPSASTPASTPALAAACVGAVVVTKLDDTRRIIAGSATRLYELSAGSWSDVTRAGVYTGGVDTRWSYTQFGNATIASNLTDTMQRSTSGAFADIATAPKAKIVFSVGSFVMALNTSDATYGVSQNRWWCCATFDETSWTPSVTALCATGALVSAPGQIIAGGKLGDYAVAYKDKAIFLGQFAGAPSVWNWSQVAGGDAGCVGQDAFADIGGAHFVVGQDNLWIFDGSRPTPIGIGQVRQWFYSNSNPSYRYKIQCIFERQRNLVWIFYPSTNSTTLDSAMVYHLATKQFGLVTINVEAVLNYISAGTTIDGLSGISATIDGLSSYSFDSQFLLVGGRSLSVFDTSHQLKLVTGTSTSSSYTTGDMGDDEGVSLLSKIRIRFAPGYAPTTATAQVFSKMTEGAGLTTGSTHTLNDGKFDVLQAARFHRATIAMTGDVRVLSTGASLKPMGIA</sequence>
<accession>A0A6J5QWE8</accession>
<name>A0A6J5QWE8_9CAUD</name>
<dbReference type="EMBL" id="LR797054">
    <property type="protein sequence ID" value="CAB4183924.1"/>
    <property type="molecule type" value="Genomic_DNA"/>
</dbReference>